<evidence type="ECO:0000313" key="3">
    <source>
        <dbReference type="Proteomes" id="UP001066276"/>
    </source>
</evidence>
<feature type="compositionally biased region" description="Basic and acidic residues" evidence="1">
    <location>
        <begin position="65"/>
        <end position="76"/>
    </location>
</feature>
<dbReference type="EMBL" id="JANPWB010000015">
    <property type="protein sequence ID" value="KAJ1093920.1"/>
    <property type="molecule type" value="Genomic_DNA"/>
</dbReference>
<keyword evidence="3" id="KW-1185">Reference proteome</keyword>
<proteinExistence type="predicted"/>
<comment type="caution">
    <text evidence="2">The sequence shown here is derived from an EMBL/GenBank/DDBJ whole genome shotgun (WGS) entry which is preliminary data.</text>
</comment>
<gene>
    <name evidence="2" type="ORF">NDU88_007008</name>
</gene>
<dbReference type="AlphaFoldDB" id="A0AAV7M1Q2"/>
<evidence type="ECO:0000313" key="2">
    <source>
        <dbReference type="EMBL" id="KAJ1093920.1"/>
    </source>
</evidence>
<dbReference type="Proteomes" id="UP001066276">
    <property type="component" value="Chromosome 11"/>
</dbReference>
<feature type="region of interest" description="Disordered" evidence="1">
    <location>
        <begin position="57"/>
        <end position="76"/>
    </location>
</feature>
<reference evidence="2" key="1">
    <citation type="journal article" date="2022" name="bioRxiv">
        <title>Sequencing and chromosome-scale assembly of the giantPleurodeles waltlgenome.</title>
        <authorList>
            <person name="Brown T."/>
            <person name="Elewa A."/>
            <person name="Iarovenko S."/>
            <person name="Subramanian E."/>
            <person name="Araus A.J."/>
            <person name="Petzold A."/>
            <person name="Susuki M."/>
            <person name="Suzuki K.-i.T."/>
            <person name="Hayashi T."/>
            <person name="Toyoda A."/>
            <person name="Oliveira C."/>
            <person name="Osipova E."/>
            <person name="Leigh N.D."/>
            <person name="Simon A."/>
            <person name="Yun M.H."/>
        </authorList>
    </citation>
    <scope>NUCLEOTIDE SEQUENCE</scope>
    <source>
        <strain evidence="2">20211129_DDA</strain>
        <tissue evidence="2">Liver</tissue>
    </source>
</reference>
<organism evidence="2 3">
    <name type="scientific">Pleurodeles waltl</name>
    <name type="common">Iberian ribbed newt</name>
    <dbReference type="NCBI Taxonomy" id="8319"/>
    <lineage>
        <taxon>Eukaryota</taxon>
        <taxon>Metazoa</taxon>
        <taxon>Chordata</taxon>
        <taxon>Craniata</taxon>
        <taxon>Vertebrata</taxon>
        <taxon>Euteleostomi</taxon>
        <taxon>Amphibia</taxon>
        <taxon>Batrachia</taxon>
        <taxon>Caudata</taxon>
        <taxon>Salamandroidea</taxon>
        <taxon>Salamandridae</taxon>
        <taxon>Pleurodelinae</taxon>
        <taxon>Pleurodeles</taxon>
    </lineage>
</organism>
<evidence type="ECO:0000256" key="1">
    <source>
        <dbReference type="SAM" id="MobiDB-lite"/>
    </source>
</evidence>
<accession>A0AAV7M1Q2</accession>
<protein>
    <submittedName>
        <fullName evidence="2">Uncharacterized protein</fullName>
    </submittedName>
</protein>
<feature type="region of interest" description="Disordered" evidence="1">
    <location>
        <begin position="1"/>
        <end position="35"/>
    </location>
</feature>
<sequence length="144" mass="15913">MLPPDSALVAMLGPPRGPKTSIPTDGAVSRKPGSFPEASCELRAHVKSITRFQEERGHYTANATERNEKATETSRLDQNRNTCQDCHKGDVCAGPEHDPRPSGVLPAQPLTRRQPLAAWLWMYSLATCFGGHQAQKRMIIHSRK</sequence>
<name>A0AAV7M1Q2_PLEWA</name>